<organism evidence="1">
    <name type="scientific">Kitasatospora sp. CMC57</name>
    <dbReference type="NCBI Taxonomy" id="3231513"/>
    <lineage>
        <taxon>Bacteria</taxon>
        <taxon>Bacillati</taxon>
        <taxon>Actinomycetota</taxon>
        <taxon>Actinomycetes</taxon>
        <taxon>Kitasatosporales</taxon>
        <taxon>Streptomycetaceae</taxon>
        <taxon>Kitasatospora</taxon>
    </lineage>
</organism>
<accession>A0AB33JSP0</accession>
<reference evidence="1" key="1">
    <citation type="submission" date="2024-07" db="EMBL/GenBank/DDBJ databases">
        <title>Complete genome sequences of cellulolytic bacteria, Kitasatospora sp. CMC57 and Streptomyces sp. CMC78, isolated from Japanese agricultural soil.</title>
        <authorList>
            <person name="Hashimoto T."/>
            <person name="Ito M."/>
            <person name="Iwamoto M."/>
            <person name="Fukahori D."/>
            <person name="Shoda T."/>
            <person name="Sakoda M."/>
            <person name="Morohoshi T."/>
            <person name="Mitsuboshi M."/>
            <person name="Nishizawa T."/>
        </authorList>
    </citation>
    <scope>NUCLEOTIDE SEQUENCE</scope>
    <source>
        <strain evidence="1">CMC57</strain>
    </source>
</reference>
<sequence length="119" mass="12507">MKASILAPLLGRSGTVRRSPVQASVPTEMPQPVVLPDWCGDGVNRPVDFETRAGADERTAGGDCDRRCGTIAGVNLSSPPPAAGNLTHRESCPCHSPFAEPIPVGHTAYRCFTGPPGRM</sequence>
<name>A0AB33JSP0_9ACTN</name>
<dbReference type="AlphaFoldDB" id="A0AB33JSP0"/>
<proteinExistence type="predicted"/>
<gene>
    <name evidence="1" type="ORF">KCMC57_20300</name>
</gene>
<protein>
    <submittedName>
        <fullName evidence="1">Uncharacterized protein</fullName>
    </submittedName>
</protein>
<evidence type="ECO:0000313" key="1">
    <source>
        <dbReference type="EMBL" id="BFP45662.1"/>
    </source>
</evidence>
<dbReference type="EMBL" id="AP035881">
    <property type="protein sequence ID" value="BFP45662.1"/>
    <property type="molecule type" value="Genomic_DNA"/>
</dbReference>